<feature type="transmembrane region" description="Helical" evidence="1">
    <location>
        <begin position="29"/>
        <end position="54"/>
    </location>
</feature>
<evidence type="ECO:0000313" key="2">
    <source>
        <dbReference type="EMBL" id="JAP12303.1"/>
    </source>
</evidence>
<keyword evidence="1" id="KW-0472">Membrane</keyword>
<reference evidence="2" key="1">
    <citation type="submission" date="2015-12" db="EMBL/GenBank/DDBJ databases">
        <title>Gene expression during late stages of embryo sac development: a critical building block for successful pollen-pistil interactions.</title>
        <authorList>
            <person name="Liu Y."/>
            <person name="Joly V."/>
            <person name="Sabar M."/>
            <person name="Matton D.P."/>
        </authorList>
    </citation>
    <scope>NUCLEOTIDE SEQUENCE</scope>
</reference>
<sequence>MAAIYCIFFRTNFILELVLFISIQDGSMIVYAIFMSHATIASVVAVFLVQTLLFSNDEARKYNGSHWWDKFVVNT</sequence>
<dbReference type="EMBL" id="GEDG01029818">
    <property type="protein sequence ID" value="JAP12303.1"/>
    <property type="molecule type" value="Transcribed_RNA"/>
</dbReference>
<accession>A0A0V0GVU6</accession>
<name>A0A0V0GVU6_SOLCH</name>
<keyword evidence="1" id="KW-1133">Transmembrane helix</keyword>
<dbReference type="AlphaFoldDB" id="A0A0V0GVU6"/>
<keyword evidence="1" id="KW-0812">Transmembrane</keyword>
<proteinExistence type="predicted"/>
<evidence type="ECO:0000256" key="1">
    <source>
        <dbReference type="SAM" id="Phobius"/>
    </source>
</evidence>
<organism evidence="2">
    <name type="scientific">Solanum chacoense</name>
    <name type="common">Chaco potato</name>
    <dbReference type="NCBI Taxonomy" id="4108"/>
    <lineage>
        <taxon>Eukaryota</taxon>
        <taxon>Viridiplantae</taxon>
        <taxon>Streptophyta</taxon>
        <taxon>Embryophyta</taxon>
        <taxon>Tracheophyta</taxon>
        <taxon>Spermatophyta</taxon>
        <taxon>Magnoliopsida</taxon>
        <taxon>eudicotyledons</taxon>
        <taxon>Gunneridae</taxon>
        <taxon>Pentapetalae</taxon>
        <taxon>asterids</taxon>
        <taxon>lamiids</taxon>
        <taxon>Solanales</taxon>
        <taxon>Solanaceae</taxon>
        <taxon>Solanoideae</taxon>
        <taxon>Solaneae</taxon>
        <taxon>Solanum</taxon>
    </lineage>
</organism>
<protein>
    <submittedName>
        <fullName evidence="2">Putative ovule protein</fullName>
    </submittedName>
</protein>